<evidence type="ECO:0008006" key="4">
    <source>
        <dbReference type="Google" id="ProtNLM"/>
    </source>
</evidence>
<evidence type="ECO:0000313" key="3">
    <source>
        <dbReference type="Proteomes" id="UP000199399"/>
    </source>
</evidence>
<keyword evidence="3" id="KW-1185">Reference proteome</keyword>
<organism evidence="2 3">
    <name type="scientific">Sulfitobacter delicatus</name>
    <dbReference type="NCBI Taxonomy" id="218672"/>
    <lineage>
        <taxon>Bacteria</taxon>
        <taxon>Pseudomonadati</taxon>
        <taxon>Pseudomonadota</taxon>
        <taxon>Alphaproteobacteria</taxon>
        <taxon>Rhodobacterales</taxon>
        <taxon>Roseobacteraceae</taxon>
        <taxon>Sulfitobacter</taxon>
    </lineage>
</organism>
<dbReference type="Proteomes" id="UP000199399">
    <property type="component" value="Unassembled WGS sequence"/>
</dbReference>
<keyword evidence="1" id="KW-0732">Signal</keyword>
<dbReference type="OrthoDB" id="5339359at2"/>
<feature type="chain" id="PRO_5011500776" description="Lipoprotein" evidence="1">
    <location>
        <begin position="20"/>
        <end position="193"/>
    </location>
</feature>
<evidence type="ECO:0000313" key="2">
    <source>
        <dbReference type="EMBL" id="SDF99841.1"/>
    </source>
</evidence>
<reference evidence="3" key="1">
    <citation type="submission" date="2016-10" db="EMBL/GenBank/DDBJ databases">
        <authorList>
            <person name="Varghese N."/>
            <person name="Submissions S."/>
        </authorList>
    </citation>
    <scope>NUCLEOTIDE SEQUENCE [LARGE SCALE GENOMIC DNA]</scope>
    <source>
        <strain evidence="3">DSM 16477</strain>
    </source>
</reference>
<accession>A0A1G7QMS4</accession>
<dbReference type="RefSeq" id="WP_093741449.1">
    <property type="nucleotide sequence ID" value="NZ_FNBP01000004.1"/>
</dbReference>
<proteinExistence type="predicted"/>
<dbReference type="AlphaFoldDB" id="A0A1G7QMS4"/>
<dbReference type="STRING" id="218672.SAMN04489759_104115"/>
<name>A0A1G7QMS4_9RHOB</name>
<protein>
    <recommendedName>
        <fullName evidence="4">Lipoprotein</fullName>
    </recommendedName>
</protein>
<feature type="signal peptide" evidence="1">
    <location>
        <begin position="1"/>
        <end position="19"/>
    </location>
</feature>
<evidence type="ECO:0000256" key="1">
    <source>
        <dbReference type="SAM" id="SignalP"/>
    </source>
</evidence>
<dbReference type="EMBL" id="FNBP01000004">
    <property type="protein sequence ID" value="SDF99841.1"/>
    <property type="molecule type" value="Genomic_DNA"/>
</dbReference>
<sequence length="193" mass="21481">MFHRFLLLFALLLGLTACALPRNGPPPPGTEAEIAALARAIKELSPAVDREEAARAARIAYRYTHELALAYQITDPPLIHNAKVNSGRKPRGLCWHWAEDLEKRLKAEGFATLDLHRAIANGDTRLLIDHSTAIISAAGAPMEAGLVLDPWRKGGVLFWSPVLSDPRYTWEPREEVLRRNGRIRYVQAGMDDS</sequence>
<gene>
    <name evidence="2" type="ORF">SAMN04489759_104115</name>
</gene>
<dbReference type="PROSITE" id="PS51257">
    <property type="entry name" value="PROKAR_LIPOPROTEIN"/>
    <property type="match status" value="1"/>
</dbReference>